<dbReference type="InterPro" id="IPR001610">
    <property type="entry name" value="PAC"/>
</dbReference>
<dbReference type="SMART" id="SM00388">
    <property type="entry name" value="HisKA"/>
    <property type="match status" value="1"/>
</dbReference>
<evidence type="ECO:0000256" key="4">
    <source>
        <dbReference type="ARBA" id="ARBA00022553"/>
    </source>
</evidence>
<feature type="domain" description="PAC" evidence="12">
    <location>
        <begin position="586"/>
        <end position="638"/>
    </location>
</feature>
<evidence type="ECO:0000313" key="14">
    <source>
        <dbReference type="EMBL" id="OKH49627.1"/>
    </source>
</evidence>
<feature type="transmembrane region" description="Helical" evidence="9">
    <location>
        <begin position="12"/>
        <end position="36"/>
    </location>
</feature>
<dbReference type="Pfam" id="PF02518">
    <property type="entry name" value="HATPase_c"/>
    <property type="match status" value="1"/>
</dbReference>
<dbReference type="STRING" id="549789.NIES30_07285"/>
<keyword evidence="7" id="KW-0902">Two-component regulatory system</keyword>
<dbReference type="Gene3D" id="6.10.340.10">
    <property type="match status" value="1"/>
</dbReference>
<evidence type="ECO:0000256" key="7">
    <source>
        <dbReference type="ARBA" id="ARBA00023012"/>
    </source>
</evidence>
<evidence type="ECO:0000259" key="11">
    <source>
        <dbReference type="PROSITE" id="PS50112"/>
    </source>
</evidence>
<dbReference type="PANTHER" id="PTHR43304:SF1">
    <property type="entry name" value="PAC DOMAIN-CONTAINING PROTEIN"/>
    <property type="match status" value="1"/>
</dbReference>
<protein>
    <recommendedName>
        <fullName evidence="3">histidine kinase</fullName>
        <ecNumber evidence="3">2.7.13.3</ecNumber>
    </recommendedName>
</protein>
<comment type="caution">
    <text evidence="14">The sequence shown here is derived from an EMBL/GenBank/DDBJ whole genome shotgun (WGS) entry which is preliminary data.</text>
</comment>
<evidence type="ECO:0000256" key="8">
    <source>
        <dbReference type="SAM" id="Coils"/>
    </source>
</evidence>
<evidence type="ECO:0000256" key="6">
    <source>
        <dbReference type="ARBA" id="ARBA00022777"/>
    </source>
</evidence>
<dbReference type="FunFam" id="1.10.287.130:FF:000001">
    <property type="entry name" value="Two-component sensor histidine kinase"/>
    <property type="match status" value="1"/>
</dbReference>
<dbReference type="InterPro" id="IPR013655">
    <property type="entry name" value="PAS_fold_3"/>
</dbReference>
<gene>
    <name evidence="14" type="ORF">NIES30_07285</name>
</gene>
<proteinExistence type="predicted"/>
<evidence type="ECO:0000313" key="15">
    <source>
        <dbReference type="Proteomes" id="UP000185557"/>
    </source>
</evidence>
<dbReference type="SUPFAM" id="SSF47384">
    <property type="entry name" value="Homodimeric domain of signal transducing histidine kinase"/>
    <property type="match status" value="1"/>
</dbReference>
<evidence type="ECO:0000256" key="1">
    <source>
        <dbReference type="ARBA" id="ARBA00000085"/>
    </source>
</evidence>
<keyword evidence="8" id="KW-0175">Coiled coil</keyword>
<dbReference type="SUPFAM" id="SSF55874">
    <property type="entry name" value="ATPase domain of HSP90 chaperone/DNA topoisomerase II/histidine kinase"/>
    <property type="match status" value="1"/>
</dbReference>
<dbReference type="EMBL" id="MRCG01000003">
    <property type="protein sequence ID" value="OKH49627.1"/>
    <property type="molecule type" value="Genomic_DNA"/>
</dbReference>
<dbReference type="Gene3D" id="1.10.287.130">
    <property type="match status" value="1"/>
</dbReference>
<dbReference type="GO" id="GO:0016020">
    <property type="term" value="C:membrane"/>
    <property type="evidence" value="ECO:0007669"/>
    <property type="project" value="UniProtKB-SubCell"/>
</dbReference>
<dbReference type="PANTHER" id="PTHR43304">
    <property type="entry name" value="PHYTOCHROME-LIKE PROTEIN CPH1"/>
    <property type="match status" value="1"/>
</dbReference>
<keyword evidence="9" id="KW-1133">Transmembrane helix</keyword>
<dbReference type="InterPro" id="IPR003660">
    <property type="entry name" value="HAMP_dom"/>
</dbReference>
<organism evidence="14 15">
    <name type="scientific">Phormidium tenue NIES-30</name>
    <dbReference type="NCBI Taxonomy" id="549789"/>
    <lineage>
        <taxon>Bacteria</taxon>
        <taxon>Bacillati</taxon>
        <taxon>Cyanobacteriota</taxon>
        <taxon>Cyanophyceae</taxon>
        <taxon>Oscillatoriophycideae</taxon>
        <taxon>Oscillatoriales</taxon>
        <taxon>Oscillatoriaceae</taxon>
        <taxon>Phormidium</taxon>
    </lineage>
</organism>
<evidence type="ECO:0000256" key="2">
    <source>
        <dbReference type="ARBA" id="ARBA00004370"/>
    </source>
</evidence>
<dbReference type="InterPro" id="IPR036097">
    <property type="entry name" value="HisK_dim/P_sf"/>
</dbReference>
<dbReference type="Pfam" id="PF00989">
    <property type="entry name" value="PAS"/>
    <property type="match status" value="1"/>
</dbReference>
<dbReference type="InterPro" id="IPR052162">
    <property type="entry name" value="Sensor_kinase/Photoreceptor"/>
</dbReference>
<dbReference type="SMART" id="SM00387">
    <property type="entry name" value="HATPase_c"/>
    <property type="match status" value="1"/>
</dbReference>
<dbReference type="EC" id="2.7.13.3" evidence="3"/>
<dbReference type="SUPFAM" id="SSF55785">
    <property type="entry name" value="PYP-like sensor domain (PAS domain)"/>
    <property type="match status" value="4"/>
</dbReference>
<dbReference type="Gene3D" id="3.30.565.10">
    <property type="entry name" value="Histidine kinase-like ATPase, C-terminal domain"/>
    <property type="match status" value="1"/>
</dbReference>
<dbReference type="CDD" id="cd00130">
    <property type="entry name" value="PAS"/>
    <property type="match status" value="4"/>
</dbReference>
<dbReference type="Gene3D" id="2.10.70.100">
    <property type="match status" value="1"/>
</dbReference>
<dbReference type="PROSITE" id="PS50885">
    <property type="entry name" value="HAMP"/>
    <property type="match status" value="1"/>
</dbReference>
<evidence type="ECO:0000259" key="13">
    <source>
        <dbReference type="PROSITE" id="PS50885"/>
    </source>
</evidence>
<dbReference type="SMART" id="SM00086">
    <property type="entry name" value="PAC"/>
    <property type="match status" value="4"/>
</dbReference>
<feature type="transmembrane region" description="Helical" evidence="9">
    <location>
        <begin position="48"/>
        <end position="70"/>
    </location>
</feature>
<dbReference type="InterPro" id="IPR000700">
    <property type="entry name" value="PAS-assoc_C"/>
</dbReference>
<keyword evidence="9" id="KW-0472">Membrane</keyword>
<feature type="domain" description="PAC" evidence="12">
    <location>
        <begin position="459"/>
        <end position="511"/>
    </location>
</feature>
<dbReference type="PROSITE" id="PS50113">
    <property type="entry name" value="PAC"/>
    <property type="match status" value="4"/>
</dbReference>
<dbReference type="InterPro" id="IPR013767">
    <property type="entry name" value="PAS_fold"/>
</dbReference>
<dbReference type="SMART" id="SM00304">
    <property type="entry name" value="HAMP"/>
    <property type="match status" value="1"/>
</dbReference>
<keyword evidence="4" id="KW-0597">Phosphoprotein</keyword>
<dbReference type="CDD" id="cd06225">
    <property type="entry name" value="HAMP"/>
    <property type="match status" value="1"/>
</dbReference>
<dbReference type="SMART" id="SM00091">
    <property type="entry name" value="PAS"/>
    <property type="match status" value="4"/>
</dbReference>
<keyword evidence="6" id="KW-0418">Kinase</keyword>
<dbReference type="OrthoDB" id="518094at2"/>
<dbReference type="PROSITE" id="PS50112">
    <property type="entry name" value="PAS"/>
    <property type="match status" value="3"/>
</dbReference>
<reference evidence="14 15" key="1">
    <citation type="submission" date="2016-11" db="EMBL/GenBank/DDBJ databases">
        <title>Draft Genome Sequences of Nine Cyanobacterial Strains from Diverse Habitats.</title>
        <authorList>
            <person name="Zhu T."/>
            <person name="Hou S."/>
            <person name="Lu X."/>
            <person name="Hess W.R."/>
        </authorList>
    </citation>
    <scope>NUCLEOTIDE SEQUENCE [LARGE SCALE GENOMIC DNA]</scope>
    <source>
        <strain evidence="14 15">NIES-30</strain>
    </source>
</reference>
<dbReference type="CDD" id="cd00082">
    <property type="entry name" value="HisKA"/>
    <property type="match status" value="1"/>
</dbReference>
<accession>A0A1U7J8P8</accession>
<dbReference type="Pfam" id="PF00512">
    <property type="entry name" value="HisKA"/>
    <property type="match status" value="1"/>
</dbReference>
<comment type="subcellular location">
    <subcellularLocation>
        <location evidence="2">Membrane</location>
    </subcellularLocation>
</comment>
<dbReference type="InterPro" id="IPR005467">
    <property type="entry name" value="His_kinase_dom"/>
</dbReference>
<dbReference type="CDD" id="cd16922">
    <property type="entry name" value="HATPase_EvgS-ArcB-TorS-like"/>
    <property type="match status" value="1"/>
</dbReference>
<keyword evidence="9" id="KW-0812">Transmembrane</keyword>
<dbReference type="InterPro" id="IPR003594">
    <property type="entry name" value="HATPase_dom"/>
</dbReference>
<dbReference type="InterPro" id="IPR003661">
    <property type="entry name" value="HisK_dim/P_dom"/>
</dbReference>
<evidence type="ECO:0000256" key="9">
    <source>
        <dbReference type="SAM" id="Phobius"/>
    </source>
</evidence>
<dbReference type="Proteomes" id="UP000185557">
    <property type="component" value="Unassembled WGS sequence"/>
</dbReference>
<dbReference type="InterPro" id="IPR000014">
    <property type="entry name" value="PAS"/>
</dbReference>
<feature type="domain" description="PAS" evidence="11">
    <location>
        <begin position="382"/>
        <end position="457"/>
    </location>
</feature>
<dbReference type="PRINTS" id="PR00344">
    <property type="entry name" value="BCTRLSENSOR"/>
</dbReference>
<feature type="domain" description="Histidine kinase" evidence="10">
    <location>
        <begin position="642"/>
        <end position="896"/>
    </location>
</feature>
<dbReference type="NCBIfam" id="TIGR00229">
    <property type="entry name" value="sensory_box"/>
    <property type="match status" value="4"/>
</dbReference>
<dbReference type="Pfam" id="PF08447">
    <property type="entry name" value="PAS_3"/>
    <property type="match status" value="3"/>
</dbReference>
<dbReference type="InterPro" id="IPR004358">
    <property type="entry name" value="Sig_transdc_His_kin-like_C"/>
</dbReference>
<dbReference type="InterPro" id="IPR036890">
    <property type="entry name" value="HATPase_C_sf"/>
</dbReference>
<dbReference type="GO" id="GO:0000155">
    <property type="term" value="F:phosphorelay sensor kinase activity"/>
    <property type="evidence" value="ECO:0007669"/>
    <property type="project" value="InterPro"/>
</dbReference>
<feature type="domain" description="HAMP" evidence="13">
    <location>
        <begin position="67"/>
        <end position="120"/>
    </location>
</feature>
<feature type="domain" description="PAC" evidence="12">
    <location>
        <begin position="329"/>
        <end position="381"/>
    </location>
</feature>
<feature type="domain" description="PAC" evidence="12">
    <location>
        <begin position="203"/>
        <end position="253"/>
    </location>
</feature>
<dbReference type="Gene3D" id="3.30.450.20">
    <property type="entry name" value="PAS domain"/>
    <property type="match status" value="4"/>
</dbReference>
<name>A0A1U7J8P8_9CYAN</name>
<dbReference type="SUPFAM" id="SSF158472">
    <property type="entry name" value="HAMP domain-like"/>
    <property type="match status" value="1"/>
</dbReference>
<keyword evidence="5" id="KW-0808">Transferase</keyword>
<dbReference type="AlphaFoldDB" id="A0A1U7J8P8"/>
<comment type="catalytic activity">
    <reaction evidence="1">
        <text>ATP + protein L-histidine = ADP + protein N-phospho-L-histidine.</text>
        <dbReference type="EC" id="2.7.13.3"/>
    </reaction>
</comment>
<evidence type="ECO:0000259" key="10">
    <source>
        <dbReference type="PROSITE" id="PS50109"/>
    </source>
</evidence>
<dbReference type="InterPro" id="IPR035965">
    <property type="entry name" value="PAS-like_dom_sf"/>
</dbReference>
<feature type="domain" description="PAS" evidence="11">
    <location>
        <begin position="512"/>
        <end position="582"/>
    </location>
</feature>
<evidence type="ECO:0000256" key="3">
    <source>
        <dbReference type="ARBA" id="ARBA00012438"/>
    </source>
</evidence>
<feature type="domain" description="PAS" evidence="11">
    <location>
        <begin position="129"/>
        <end position="178"/>
    </location>
</feature>
<evidence type="ECO:0000259" key="12">
    <source>
        <dbReference type="PROSITE" id="PS50113"/>
    </source>
</evidence>
<sequence>MGLPRLSLSPPLPLHWVLTVPLVLFALLAMVVAGDSAQWQADRANQTVLLLLVTLGGAIALGLLLTQALLARLRLFARVSSELAAGNLAQRLPTNSRISEFNHLARSFNQMAEQLQQSFQRLQSTLAESETKFITIFRTSPDPMAIATRAEGRLLDVNHSLLEFFGYDRDEMVGRTAIELNLWADLSQRRVYRTLLEQQGRVRNLEIQILTKGGEVKTVLLSAEAQTLDGQDCLIVTHRDITDRHRAEAALRRSQQQLALAQRVAQVGYWEFDVASQGISWSEMTFRNWGLEPASAPPTYDELLQKLPPDDRDRLTQRIATAIAEGLPYQVDLRPIHPDGSVHYLDARGEPIFDDQGRVVKLMGVSMDITDRKQVELALQESETRFRQLAEAVQEGFFVYDTETAHYAYVNSAYWKIRGIDPVTAPGPDSESQWIDGIHPDDRDRIVAALGRERQGENFDQEYRYITPGGELRWLRSKAFPLFNEAGQVVRVVGTVENTTESKRTEEALRQSEARFRSAFDDAPHGISLVSTTGQFVLVNAYYCTLLGYTEAELLTLTFKDITHPADWATDWEGFQRMMKGEARTYEIEKRYLTKQGEVIPVVINAAPIYDGAGNPIYSVGHVQDIRERLAIDRMKDEFISVVSHELRTPITAIQGALALLGAGVYADRPEKARRMLDIAINNSDRLVRLVDDILSFERLESGNVQLEKETCQVATLMYQAIDSVQPLADRSGITIALVPLHLTLWAAPDAIIQVLTNLLSNAIKFSRHGETVWVKSEVVGGGEVGQVEEVGQITATLREGQSPRPPNPSPLTPLPPTPHLLLTVRDQGRGIPAEKLEVIFDQFQQVDASDSRQRGGTGLGLAICKRIVQQHQGRIWAESHLGQGSTFLVQLPLRSATNHG</sequence>
<keyword evidence="15" id="KW-1185">Reference proteome</keyword>
<feature type="coiled-coil region" evidence="8">
    <location>
        <begin position="105"/>
        <end position="132"/>
    </location>
</feature>
<evidence type="ECO:0000256" key="5">
    <source>
        <dbReference type="ARBA" id="ARBA00022679"/>
    </source>
</evidence>
<dbReference type="PROSITE" id="PS50109">
    <property type="entry name" value="HIS_KIN"/>
    <property type="match status" value="1"/>
</dbReference>
<dbReference type="Pfam" id="PF00672">
    <property type="entry name" value="HAMP"/>
    <property type="match status" value="1"/>
</dbReference>
<dbReference type="RefSeq" id="WP_073607735.1">
    <property type="nucleotide sequence ID" value="NZ_MRCG01000003.1"/>
</dbReference>